<keyword evidence="2" id="KW-0255">Endonuclease</keyword>
<comment type="caution">
    <text evidence="2">The sequence shown here is derived from an EMBL/GenBank/DDBJ whole genome shotgun (WGS) entry which is preliminary data.</text>
</comment>
<sequence>MPAALADTAVTPALLLDEVRRARAAAEAAEARIMELAVEWAHAHPVLEGGEGWQITTATGVPYAEVDGTAMALDPADPASEDLVEWCGIPPVAWDAPAAFAAANKMSTASGKRLIRDALILHHRLPRTWARVTGGEVPAWRARRVADAVLAAPADVVAYVDDQIAPVVGTIGTVTLDHVVDQAMMLLHAEAREADQACATESHEVRFHSDAQPDGTAELFARGDWKDLHDLHQTLTHVAAALKAAGDDTDLDVRRARALGVLADPAQALALLNGAEAPTPSKQAVLFLHLTDLGLLGLDPVALNDTTRHAMLAQQVRDWLARTDTHVVVKPVLDLAEDLHTESYAIPTRLREQTQLLHPTCVFPWCTRPSRRCDCDHIDAWSTEPGQGGATCSHNLAPLCRHHHRLKTHTAWTYRRLDTRLFLWTDPHGFHYLRDHAGTSVVDRQREATAPSALPAAQPEPD</sequence>
<organism evidence="2 3">
    <name type="scientific">Nocardioides plantarum</name>
    <dbReference type="NCBI Taxonomy" id="29299"/>
    <lineage>
        <taxon>Bacteria</taxon>
        <taxon>Bacillati</taxon>
        <taxon>Actinomycetota</taxon>
        <taxon>Actinomycetes</taxon>
        <taxon>Propionibacteriales</taxon>
        <taxon>Nocardioidaceae</taxon>
        <taxon>Nocardioides</taxon>
    </lineage>
</organism>
<keyword evidence="2" id="KW-0378">Hydrolase</keyword>
<evidence type="ECO:0000256" key="1">
    <source>
        <dbReference type="SAM" id="MobiDB-lite"/>
    </source>
</evidence>
<name>A0ABV5K4F1_9ACTN</name>
<protein>
    <submittedName>
        <fullName evidence="2">HNH endonuclease signature motif containing protein</fullName>
    </submittedName>
</protein>
<dbReference type="Proteomes" id="UP001589750">
    <property type="component" value="Unassembled WGS sequence"/>
</dbReference>
<reference evidence="2 3" key="1">
    <citation type="submission" date="2024-09" db="EMBL/GenBank/DDBJ databases">
        <authorList>
            <person name="Sun Q."/>
            <person name="Mori K."/>
        </authorList>
    </citation>
    <scope>NUCLEOTIDE SEQUENCE [LARGE SCALE GENOMIC DNA]</scope>
    <source>
        <strain evidence="2 3">JCM 9626</strain>
    </source>
</reference>
<gene>
    <name evidence="2" type="ORF">ACFFRI_00850</name>
</gene>
<dbReference type="InterPro" id="IPR003615">
    <property type="entry name" value="HNH_nuc"/>
</dbReference>
<accession>A0ABV5K4F1</accession>
<dbReference type="GO" id="GO:0004519">
    <property type="term" value="F:endonuclease activity"/>
    <property type="evidence" value="ECO:0007669"/>
    <property type="project" value="UniProtKB-KW"/>
</dbReference>
<dbReference type="Gene3D" id="1.10.30.50">
    <property type="match status" value="1"/>
</dbReference>
<dbReference type="RefSeq" id="WP_170215307.1">
    <property type="nucleotide sequence ID" value="NZ_JBHMDG010000001.1"/>
</dbReference>
<dbReference type="EMBL" id="JBHMDG010000001">
    <property type="protein sequence ID" value="MFB9311575.1"/>
    <property type="molecule type" value="Genomic_DNA"/>
</dbReference>
<evidence type="ECO:0000313" key="3">
    <source>
        <dbReference type="Proteomes" id="UP001589750"/>
    </source>
</evidence>
<feature type="region of interest" description="Disordered" evidence="1">
    <location>
        <begin position="443"/>
        <end position="462"/>
    </location>
</feature>
<keyword evidence="3" id="KW-1185">Reference proteome</keyword>
<evidence type="ECO:0000313" key="2">
    <source>
        <dbReference type="EMBL" id="MFB9311575.1"/>
    </source>
</evidence>
<proteinExistence type="predicted"/>
<dbReference type="CDD" id="cd00085">
    <property type="entry name" value="HNHc"/>
    <property type="match status" value="1"/>
</dbReference>
<keyword evidence="2" id="KW-0540">Nuclease</keyword>